<proteinExistence type="predicted"/>
<evidence type="ECO:0000313" key="5">
    <source>
        <dbReference type="Proteomes" id="UP000094020"/>
    </source>
</evidence>
<dbReference type="InterPro" id="IPR011112">
    <property type="entry name" value="Rho-like_N"/>
</dbReference>
<feature type="domain" description="Rho termination factor-like N-terminal" evidence="2">
    <location>
        <begin position="6"/>
        <end position="48"/>
    </location>
</feature>
<feature type="compositionally biased region" description="Polar residues" evidence="1">
    <location>
        <begin position="68"/>
        <end position="77"/>
    </location>
</feature>
<reference evidence="4" key="4">
    <citation type="submission" date="2024-02" db="EMBL/GenBank/DDBJ databases">
        <title>Comparative genomics of Cryptococcus and Kwoniella reveals pathogenesis evolution and contrasting modes of karyotype evolution via chromosome fusion or intercentromeric recombination.</title>
        <authorList>
            <person name="Coelho M.A."/>
            <person name="David-Palma M."/>
            <person name="Shea T."/>
            <person name="Bowers K."/>
            <person name="McGinley-Smith S."/>
            <person name="Mohammad A.W."/>
            <person name="Gnirke A."/>
            <person name="Yurkov A.M."/>
            <person name="Nowrousian M."/>
            <person name="Sun S."/>
            <person name="Cuomo C.A."/>
            <person name="Heitman J."/>
        </authorList>
    </citation>
    <scope>NUCLEOTIDE SEQUENCE</scope>
    <source>
        <strain evidence="4">CBS 10737</strain>
    </source>
</reference>
<dbReference type="RefSeq" id="XP_019009346.1">
    <property type="nucleotide sequence ID" value="XM_019157706.1"/>
</dbReference>
<dbReference type="KEGG" id="kpin:30174364"/>
<reference evidence="4" key="2">
    <citation type="submission" date="2013-07" db="EMBL/GenBank/DDBJ databases">
        <authorList>
            <consortium name="The Broad Institute Genome Sequencing Platform"/>
            <person name="Cuomo C."/>
            <person name="Litvintseva A."/>
            <person name="Chen Y."/>
            <person name="Heitman J."/>
            <person name="Sun S."/>
            <person name="Springer D."/>
            <person name="Dromer F."/>
            <person name="Young S.K."/>
            <person name="Zeng Q."/>
            <person name="Gargeya S."/>
            <person name="Fitzgerald M."/>
            <person name="Abouelleil A."/>
            <person name="Alvarado L."/>
            <person name="Berlin A.M."/>
            <person name="Chapman S.B."/>
            <person name="Dewar J."/>
            <person name="Goldberg J."/>
            <person name="Griggs A."/>
            <person name="Gujja S."/>
            <person name="Hansen M."/>
            <person name="Howarth C."/>
            <person name="Imamovic A."/>
            <person name="Larimer J."/>
            <person name="McCowan C."/>
            <person name="Murphy C."/>
            <person name="Pearson M."/>
            <person name="Priest M."/>
            <person name="Roberts A."/>
            <person name="Saif S."/>
            <person name="Shea T."/>
            <person name="Sykes S."/>
            <person name="Wortman J."/>
            <person name="Nusbaum C."/>
            <person name="Birren B."/>
        </authorList>
    </citation>
    <scope>NUCLEOTIDE SEQUENCE</scope>
    <source>
        <strain evidence="4">CBS 10737</strain>
    </source>
</reference>
<feature type="region of interest" description="Disordered" evidence="1">
    <location>
        <begin position="49"/>
        <end position="83"/>
    </location>
</feature>
<evidence type="ECO:0000259" key="2">
    <source>
        <dbReference type="SMART" id="SM00959"/>
    </source>
</evidence>
<sequence>MHTAESLTKLKVPELKAICKEIKVANFSKLNKASLINLILANHTKATDPKAKTSATNNVPFDPFLLTSPGTTESPETGTKRIISPPKDEIVTKKKKTDNEGKCVPAYIELKENQTCVSRIDPLTSLGKTRDQADKVQSLTVNALSKNRNAAPVTSIGRRINSVPHHVDRSRSAKAFNSEKKRFQALKPSVKAPQKAPSTTDNNIIPAVLDSEPLATANDRKKSVRSSFLEEMFLHLNASRMKPISGPHSSPTLALNSDLSTLPVNFPGLGTALYDPATPKDAFIVALRFYIARLHTSMYQGSGESWSMYGRGVGLLGPDLSKWPIIIDCKHFSRDFWMVETDNLSTLTTSNLGITKYIAIGLNGDVIASSLDGSEKNDIQGCPIRKDWYDYIITNPVNAEANEALLDHVRTKNLADYPHGIARAWQERVGIQSNGLKLVEIAERAVLASCAINSLSGEKLSATEMDAQNAGHEPVRGKARSSRVELYLPEYPYHPALAVVHRQSGFTDHVLAETGQVIGDEESGVAELWQGLLGCDAKGNQDGSKMKEFWNGWEDRMLE</sequence>
<dbReference type="EMBL" id="KI894014">
    <property type="protein sequence ID" value="OCF48127.1"/>
    <property type="molecule type" value="Genomic_DNA"/>
</dbReference>
<evidence type="ECO:0000313" key="4">
    <source>
        <dbReference type="EMBL" id="WWC73688.1"/>
    </source>
</evidence>
<evidence type="ECO:0000313" key="3">
    <source>
        <dbReference type="EMBL" id="OCF48127.1"/>
    </source>
</evidence>
<reference evidence="3" key="1">
    <citation type="submission" date="2013-07" db="EMBL/GenBank/DDBJ databases">
        <title>The Genome Sequence of Cryptococcus pinus CBS10737.</title>
        <authorList>
            <consortium name="The Broad Institute Genome Sequencing Platform"/>
            <person name="Cuomo C."/>
            <person name="Litvintseva A."/>
            <person name="Chen Y."/>
            <person name="Heitman J."/>
            <person name="Sun S."/>
            <person name="Springer D."/>
            <person name="Dromer F."/>
            <person name="Young S.K."/>
            <person name="Zeng Q."/>
            <person name="Gargeya S."/>
            <person name="Fitzgerald M."/>
            <person name="Abouelleil A."/>
            <person name="Alvarado L."/>
            <person name="Berlin A.M."/>
            <person name="Chapman S.B."/>
            <person name="Dewar J."/>
            <person name="Goldberg J."/>
            <person name="Griggs A."/>
            <person name="Gujja S."/>
            <person name="Hansen M."/>
            <person name="Howarth C."/>
            <person name="Imamovic A."/>
            <person name="Larimer J."/>
            <person name="McCowan C."/>
            <person name="Murphy C."/>
            <person name="Pearson M."/>
            <person name="Priest M."/>
            <person name="Roberts A."/>
            <person name="Saif S."/>
            <person name="Shea T."/>
            <person name="Sykes S."/>
            <person name="Wortman J."/>
            <person name="Nusbaum C."/>
            <person name="Birren B."/>
        </authorList>
    </citation>
    <scope>NUCLEOTIDE SEQUENCE [LARGE SCALE GENOMIC DNA]</scope>
    <source>
        <strain evidence="3">CBS 10737</strain>
    </source>
</reference>
<reference evidence="3" key="3">
    <citation type="submission" date="2016-07" db="EMBL/GenBank/DDBJ databases">
        <title>Evolution of pathogenesis and genome organization in the Tremellales.</title>
        <authorList>
            <person name="Cuomo C."/>
            <person name="Litvintseva A."/>
            <person name="Heitman J."/>
            <person name="Chen Y."/>
            <person name="Sun S."/>
            <person name="Springer D."/>
            <person name="Dromer F."/>
            <person name="Young S."/>
            <person name="Zeng Q."/>
            <person name="Chapman S."/>
            <person name="Gujja S."/>
            <person name="Saif S."/>
            <person name="Birren B."/>
        </authorList>
    </citation>
    <scope>NUCLEOTIDE SEQUENCE</scope>
    <source>
        <strain evidence="3">CBS 10737</strain>
    </source>
</reference>
<gene>
    <name evidence="3" type="ORF">I206_05995</name>
    <name evidence="4" type="ORF">I206_107660</name>
</gene>
<dbReference type="STRING" id="1296096.A0A1B9HXX9"/>
<dbReference type="GeneID" id="30174364"/>
<dbReference type="Proteomes" id="UP000094020">
    <property type="component" value="Chromosome 11"/>
</dbReference>
<evidence type="ECO:0000256" key="1">
    <source>
        <dbReference type="SAM" id="MobiDB-lite"/>
    </source>
</evidence>
<dbReference type="SMART" id="SM00959">
    <property type="entry name" value="Rho_N"/>
    <property type="match status" value="1"/>
</dbReference>
<organism evidence="3">
    <name type="scientific">Kwoniella pini CBS 10737</name>
    <dbReference type="NCBI Taxonomy" id="1296096"/>
    <lineage>
        <taxon>Eukaryota</taxon>
        <taxon>Fungi</taxon>
        <taxon>Dikarya</taxon>
        <taxon>Basidiomycota</taxon>
        <taxon>Agaricomycotina</taxon>
        <taxon>Tremellomycetes</taxon>
        <taxon>Tremellales</taxon>
        <taxon>Cryptococcaceae</taxon>
        <taxon>Kwoniella</taxon>
    </lineage>
</organism>
<keyword evidence="5" id="KW-1185">Reference proteome</keyword>
<name>A0A1B9HXX9_9TREE</name>
<dbReference type="GO" id="GO:0006353">
    <property type="term" value="P:DNA-templated transcription termination"/>
    <property type="evidence" value="ECO:0007669"/>
    <property type="project" value="InterPro"/>
</dbReference>
<dbReference type="OrthoDB" id="2368680at2759"/>
<protein>
    <recommendedName>
        <fullName evidence="2">Rho termination factor-like N-terminal domain-containing protein</fullName>
    </recommendedName>
</protein>
<dbReference type="AlphaFoldDB" id="A0A1B9HXX9"/>
<dbReference type="Pfam" id="PF07498">
    <property type="entry name" value="Rho_N"/>
    <property type="match status" value="1"/>
</dbReference>
<accession>A0A1B9HXX9</accession>
<dbReference type="EMBL" id="CP144529">
    <property type="protein sequence ID" value="WWC73688.1"/>
    <property type="molecule type" value="Genomic_DNA"/>
</dbReference>